<evidence type="ECO:0000313" key="1">
    <source>
        <dbReference type="EMBL" id="KIH46763.1"/>
    </source>
</evidence>
<dbReference type="EMBL" id="KN768540">
    <property type="protein sequence ID" value="KIH46763.1"/>
    <property type="molecule type" value="Genomic_DNA"/>
</dbReference>
<name>A0A0C2BSC0_9BILA</name>
<dbReference type="Proteomes" id="UP000054047">
    <property type="component" value="Unassembled WGS sequence"/>
</dbReference>
<reference evidence="1 2" key="1">
    <citation type="submission" date="2013-12" db="EMBL/GenBank/DDBJ databases">
        <title>Draft genome of the parsitic nematode Ancylostoma duodenale.</title>
        <authorList>
            <person name="Mitreva M."/>
        </authorList>
    </citation>
    <scope>NUCLEOTIDE SEQUENCE [LARGE SCALE GENOMIC DNA]</scope>
    <source>
        <strain evidence="1 2">Zhejiang</strain>
    </source>
</reference>
<feature type="non-terminal residue" evidence="1">
    <location>
        <position position="121"/>
    </location>
</feature>
<proteinExistence type="predicted"/>
<gene>
    <name evidence="1" type="ORF">ANCDUO_23182</name>
</gene>
<evidence type="ECO:0000313" key="2">
    <source>
        <dbReference type="Proteomes" id="UP000054047"/>
    </source>
</evidence>
<accession>A0A0C2BSC0</accession>
<organism evidence="1 2">
    <name type="scientific">Ancylostoma duodenale</name>
    <dbReference type="NCBI Taxonomy" id="51022"/>
    <lineage>
        <taxon>Eukaryota</taxon>
        <taxon>Metazoa</taxon>
        <taxon>Ecdysozoa</taxon>
        <taxon>Nematoda</taxon>
        <taxon>Chromadorea</taxon>
        <taxon>Rhabditida</taxon>
        <taxon>Rhabditina</taxon>
        <taxon>Rhabditomorpha</taxon>
        <taxon>Strongyloidea</taxon>
        <taxon>Ancylostomatidae</taxon>
        <taxon>Ancylostomatinae</taxon>
        <taxon>Ancylostoma</taxon>
    </lineage>
</organism>
<keyword evidence="2" id="KW-1185">Reference proteome</keyword>
<dbReference type="AlphaFoldDB" id="A0A0C2BSC0"/>
<protein>
    <submittedName>
        <fullName evidence="1">Uncharacterized protein</fullName>
    </submittedName>
</protein>
<sequence length="121" mass="12430">MEKTSSGASAITGIVGADVGLAGDSIPEMLALRTLGAARLHSIRCASSFSQIPTNAGKPYQHLDTGGGRLLLYFACTIAPSLATLTTTIIVGGAPLRPAVAEVPPTLEEFDPLNPGEWQLG</sequence>